<protein>
    <submittedName>
        <fullName evidence="5">Outer membrane porin, OprD family</fullName>
    </submittedName>
</protein>
<dbReference type="Gene3D" id="2.40.160.10">
    <property type="entry name" value="Porin"/>
    <property type="match status" value="1"/>
</dbReference>
<dbReference type="Pfam" id="PF03573">
    <property type="entry name" value="OprD"/>
    <property type="match status" value="1"/>
</dbReference>
<feature type="chain" id="PRO_5009266458" evidence="4">
    <location>
        <begin position="23"/>
        <end position="434"/>
    </location>
</feature>
<dbReference type="InterPro" id="IPR005318">
    <property type="entry name" value="OM_porin_bac"/>
</dbReference>
<evidence type="ECO:0000256" key="4">
    <source>
        <dbReference type="SAM" id="SignalP"/>
    </source>
</evidence>
<accession>A0A1H1YDW1</accession>
<sequence>MWIKPRHIAGLTYCLLASAVHAGGFLDDSKTALRYSQFYWDENDGGGFGPTRDEWVQAAQFSFNSGWYRDLLGVDYSYGLADDLHVGDDANSISNLERGDRVQSPHGIAKPLEAYLRGRLAGDAGEFSFGTGKKIRRYAQYRDDTTRILPAATVGFDLGYRLDPLELRFSRIHAFSPRHENGWGDALSNFRGETIDDLHLYALTWKLPSGSALQAEYAEAADYLREAMVKLEHGFDLGGGRGLDLYATSGLQEDAGKRFEYAGVKGLYEAEQSHDARYLDLSAKYRSGAYYAGLAYNKVWGDDHDRLFFAKDHGTWNSSAKLFYYFGLENEEMFKLSAGMSFADFGLPQLRLDAHYAFSSHAAGFDDFSRDELQTVLQYNFDGVLKGLSAAWLHVEFETEGTPDGISRHMTTRGPAGIITHNAERFYLNYVFNF</sequence>
<dbReference type="GO" id="GO:0015288">
    <property type="term" value="F:porin activity"/>
    <property type="evidence" value="ECO:0007669"/>
    <property type="project" value="TreeGrafter"/>
</dbReference>
<keyword evidence="6" id="KW-1185">Reference proteome</keyword>
<name>A0A1H1YDW1_9PSED</name>
<gene>
    <name evidence="5" type="ORF">SAMN05216221_3759</name>
</gene>
<dbReference type="EMBL" id="LT629751">
    <property type="protein sequence ID" value="SDT19643.1"/>
    <property type="molecule type" value="Genomic_DNA"/>
</dbReference>
<organism evidence="5 6">
    <name type="scientific">Pseudomonas oryzae</name>
    <dbReference type="NCBI Taxonomy" id="1392877"/>
    <lineage>
        <taxon>Bacteria</taxon>
        <taxon>Pseudomonadati</taxon>
        <taxon>Pseudomonadota</taxon>
        <taxon>Gammaproteobacteria</taxon>
        <taxon>Pseudomonadales</taxon>
        <taxon>Pseudomonadaceae</taxon>
        <taxon>Pseudomonas</taxon>
    </lineage>
</organism>
<evidence type="ECO:0000256" key="3">
    <source>
        <dbReference type="ARBA" id="ARBA00022729"/>
    </source>
</evidence>
<dbReference type="InterPro" id="IPR023614">
    <property type="entry name" value="Porin_dom_sf"/>
</dbReference>
<proteinExistence type="inferred from homology"/>
<evidence type="ECO:0000313" key="5">
    <source>
        <dbReference type="EMBL" id="SDT19643.1"/>
    </source>
</evidence>
<keyword evidence="2" id="KW-0813">Transport</keyword>
<keyword evidence="3 4" id="KW-0732">Signal</keyword>
<evidence type="ECO:0000313" key="6">
    <source>
        <dbReference type="Proteomes" id="UP000243359"/>
    </source>
</evidence>
<evidence type="ECO:0000256" key="2">
    <source>
        <dbReference type="ARBA" id="ARBA00022448"/>
    </source>
</evidence>
<reference evidence="6" key="1">
    <citation type="submission" date="2016-10" db="EMBL/GenBank/DDBJ databases">
        <authorList>
            <person name="Varghese N."/>
            <person name="Submissions S."/>
        </authorList>
    </citation>
    <scope>NUCLEOTIDE SEQUENCE [LARGE SCALE GENOMIC DNA]</scope>
    <source>
        <strain evidence="6">KCTC 32247</strain>
    </source>
</reference>
<dbReference type="RefSeq" id="WP_090351271.1">
    <property type="nucleotide sequence ID" value="NZ_LT629751.1"/>
</dbReference>
<dbReference type="PANTHER" id="PTHR34596:SF2">
    <property type="entry name" value="CHITOPORIN"/>
    <property type="match status" value="1"/>
</dbReference>
<dbReference type="PANTHER" id="PTHR34596">
    <property type="entry name" value="CHITOPORIN"/>
    <property type="match status" value="1"/>
</dbReference>
<comment type="similarity">
    <text evidence="1">Belongs to the outer membrane porin (Opr) (TC 1.B.25) family.</text>
</comment>
<evidence type="ECO:0000256" key="1">
    <source>
        <dbReference type="ARBA" id="ARBA00009075"/>
    </source>
</evidence>
<dbReference type="GO" id="GO:0016020">
    <property type="term" value="C:membrane"/>
    <property type="evidence" value="ECO:0007669"/>
    <property type="project" value="InterPro"/>
</dbReference>
<dbReference type="AlphaFoldDB" id="A0A1H1YDW1"/>
<feature type="signal peptide" evidence="4">
    <location>
        <begin position="1"/>
        <end position="22"/>
    </location>
</feature>
<dbReference type="Proteomes" id="UP000243359">
    <property type="component" value="Chromosome I"/>
</dbReference>
<dbReference type="OrthoDB" id="6765569at2"/>